<gene>
    <name evidence="1" type="ORF">PORUE0001_1665</name>
</gene>
<evidence type="ECO:0000313" key="2">
    <source>
        <dbReference type="Proteomes" id="UP000003303"/>
    </source>
</evidence>
<keyword evidence="2" id="KW-1185">Reference proteome</keyword>
<comment type="caution">
    <text evidence="1">The sequence shown here is derived from an EMBL/GenBank/DDBJ whole genome shotgun (WGS) entry which is preliminary data.</text>
</comment>
<organism evidence="1 2">
    <name type="scientific">Porphyromonas uenonis 60-3</name>
    <dbReference type="NCBI Taxonomy" id="596327"/>
    <lineage>
        <taxon>Bacteria</taxon>
        <taxon>Pseudomonadati</taxon>
        <taxon>Bacteroidota</taxon>
        <taxon>Bacteroidia</taxon>
        <taxon>Bacteroidales</taxon>
        <taxon>Porphyromonadaceae</taxon>
        <taxon>Porphyromonas</taxon>
    </lineage>
</organism>
<dbReference type="RefSeq" id="WP_007365367.1">
    <property type="nucleotide sequence ID" value="NZ_ACLR01000125.1"/>
</dbReference>
<reference evidence="1 2" key="1">
    <citation type="submission" date="2009-04" db="EMBL/GenBank/DDBJ databases">
        <authorList>
            <person name="Sebastian Y."/>
            <person name="Madupu R."/>
            <person name="Durkin A.S."/>
            <person name="Torralba M."/>
            <person name="Methe B."/>
            <person name="Sutton G.G."/>
            <person name="Strausberg R.L."/>
            <person name="Nelson K.E."/>
        </authorList>
    </citation>
    <scope>NUCLEOTIDE SEQUENCE [LARGE SCALE GENOMIC DNA]</scope>
    <source>
        <strain evidence="1 2">60-3</strain>
    </source>
</reference>
<dbReference type="EMBL" id="ACLR01000125">
    <property type="protein sequence ID" value="EEK16825.1"/>
    <property type="molecule type" value="Genomic_DNA"/>
</dbReference>
<dbReference type="eggNOG" id="COG0657">
    <property type="taxonomic scope" value="Bacteria"/>
</dbReference>
<name>C2MBS9_9PORP</name>
<proteinExistence type="predicted"/>
<dbReference type="Proteomes" id="UP000003303">
    <property type="component" value="Unassembled WGS sequence"/>
</dbReference>
<dbReference type="AlphaFoldDB" id="C2MBS9"/>
<accession>C2MBS9</accession>
<dbReference type="InterPro" id="IPR029058">
    <property type="entry name" value="AB_hydrolase_fold"/>
</dbReference>
<protein>
    <submittedName>
        <fullName evidence="1">Uncharacterized protein</fullName>
    </submittedName>
</protein>
<dbReference type="Gene3D" id="3.40.50.1820">
    <property type="entry name" value="alpha/beta hydrolase"/>
    <property type="match status" value="1"/>
</dbReference>
<dbReference type="SUPFAM" id="SSF53474">
    <property type="entry name" value="alpha/beta-Hydrolases"/>
    <property type="match status" value="1"/>
</dbReference>
<sequence length="174" mass="19205">MAAEEISILGFSSGACLAIGLGLHNNVQPEPLPMPRQIIAVSPGACPLSLCEGYEATADDADLIASLEKLSAEDIITDYHYVSTIAPVLSKGQKLPAYMLNSCVGDFSHFPKTYLYYGSCECFYACAPYFKEAFVRYGVPYEIHVGEGLCHCYPLFRFFPEGRRAQDEIIDRLK</sequence>
<evidence type="ECO:0000313" key="1">
    <source>
        <dbReference type="EMBL" id="EEK16825.1"/>
    </source>
</evidence>
<dbReference type="STRING" id="596327.PORUE0001_1665"/>